<name>A0A2P6UZI4_9CHLO</name>
<dbReference type="OrthoDB" id="512405at2759"/>
<dbReference type="EMBL" id="LHPF02000073">
    <property type="protein sequence ID" value="PSC67214.1"/>
    <property type="molecule type" value="Genomic_DNA"/>
</dbReference>
<comment type="caution">
    <text evidence="1">The sequence shown here is derived from an EMBL/GenBank/DDBJ whole genome shotgun (WGS) entry which is preliminary data.</text>
</comment>
<keyword evidence="2" id="KW-1185">Reference proteome</keyword>
<sequence>MRGLPVLARSALAAGNALAAVSEGWALAALRRGPGAAMGSTGGGGGAAAAAVGATWAPWRSLTQDATHPHHAYADSHRPYDAATYKVCEAGSMPAASRRPAAAPSAHARQEGPPAARLQELGAAQGVEDSKSFEAAVLKLAVERQHALLEHAPAVGRYLQSLGLQVPKVGRMLQHCPALFSFPAEERAEVLLGELMDDRCGRTAADAAELFIRCPALANTRHVMPSVVRVVLANQAD</sequence>
<protein>
    <submittedName>
        <fullName evidence="1">Transcription termination factor mitochondrial</fullName>
    </submittedName>
</protein>
<accession>A0A2P6UZI4</accession>
<dbReference type="AlphaFoldDB" id="A0A2P6UZI4"/>
<gene>
    <name evidence="1" type="ORF">C2E20_9095</name>
</gene>
<evidence type="ECO:0000313" key="2">
    <source>
        <dbReference type="Proteomes" id="UP000239649"/>
    </source>
</evidence>
<dbReference type="Proteomes" id="UP000239649">
    <property type="component" value="Unassembled WGS sequence"/>
</dbReference>
<reference evidence="1 2" key="1">
    <citation type="journal article" date="2018" name="Plant J.">
        <title>Genome sequences of Chlorella sorokiniana UTEX 1602 and Micractinium conductrix SAG 241.80: implications to maltose excretion by a green alga.</title>
        <authorList>
            <person name="Arriola M.B."/>
            <person name="Velmurugan N."/>
            <person name="Zhang Y."/>
            <person name="Plunkett M.H."/>
            <person name="Hondzo H."/>
            <person name="Barney B.M."/>
        </authorList>
    </citation>
    <scope>NUCLEOTIDE SEQUENCE [LARGE SCALE GENOMIC DNA]</scope>
    <source>
        <strain evidence="1 2">SAG 241.80</strain>
    </source>
</reference>
<organism evidence="1 2">
    <name type="scientific">Micractinium conductrix</name>
    <dbReference type="NCBI Taxonomy" id="554055"/>
    <lineage>
        <taxon>Eukaryota</taxon>
        <taxon>Viridiplantae</taxon>
        <taxon>Chlorophyta</taxon>
        <taxon>core chlorophytes</taxon>
        <taxon>Trebouxiophyceae</taxon>
        <taxon>Chlorellales</taxon>
        <taxon>Chlorellaceae</taxon>
        <taxon>Chlorella clade</taxon>
        <taxon>Micractinium</taxon>
    </lineage>
</organism>
<proteinExistence type="predicted"/>
<evidence type="ECO:0000313" key="1">
    <source>
        <dbReference type="EMBL" id="PSC67214.1"/>
    </source>
</evidence>